<proteinExistence type="inferred from homology"/>
<reference evidence="8 9" key="1">
    <citation type="submission" date="2019-12" db="EMBL/GenBank/DDBJ databases">
        <title>Chitinophaga sp. strain ysch24 (GDMCC 1.1355), whole genome shotgun sequence.</title>
        <authorList>
            <person name="Zhang X."/>
        </authorList>
    </citation>
    <scope>NUCLEOTIDE SEQUENCE [LARGE SCALE GENOMIC DNA]</scope>
    <source>
        <strain evidence="9">ysch24</strain>
    </source>
</reference>
<dbReference type="Proteomes" id="UP000461730">
    <property type="component" value="Unassembled WGS sequence"/>
</dbReference>
<gene>
    <name evidence="8" type="ORF">GO493_28695</name>
</gene>
<comment type="similarity">
    <text evidence="2">Belongs to the SusD family.</text>
</comment>
<evidence type="ECO:0000256" key="4">
    <source>
        <dbReference type="ARBA" id="ARBA00023136"/>
    </source>
</evidence>
<keyword evidence="9" id="KW-1185">Reference proteome</keyword>
<feature type="domain" description="RagB/SusD" evidence="6">
    <location>
        <begin position="276"/>
        <end position="505"/>
    </location>
</feature>
<dbReference type="Pfam" id="PF14322">
    <property type="entry name" value="SusD-like_3"/>
    <property type="match status" value="1"/>
</dbReference>
<dbReference type="InterPro" id="IPR011990">
    <property type="entry name" value="TPR-like_helical_dom_sf"/>
</dbReference>
<dbReference type="Pfam" id="PF07980">
    <property type="entry name" value="SusD_RagB"/>
    <property type="match status" value="1"/>
</dbReference>
<keyword evidence="4" id="KW-0472">Membrane</keyword>
<feature type="domain" description="SusD-like N-terminal" evidence="7">
    <location>
        <begin position="23"/>
        <end position="226"/>
    </location>
</feature>
<comment type="caution">
    <text evidence="8">The sequence shown here is derived from an EMBL/GenBank/DDBJ whole genome shotgun (WGS) entry which is preliminary data.</text>
</comment>
<comment type="subcellular location">
    <subcellularLocation>
        <location evidence="1">Cell outer membrane</location>
    </subcellularLocation>
</comment>
<dbReference type="EMBL" id="WRXN01000021">
    <property type="protein sequence ID" value="MVT12270.1"/>
    <property type="molecule type" value="Genomic_DNA"/>
</dbReference>
<dbReference type="SUPFAM" id="SSF48452">
    <property type="entry name" value="TPR-like"/>
    <property type="match status" value="1"/>
</dbReference>
<sequence length="506" mass="57840">MKRILYIFLAGISFTAVSCKKSFLDVPPQGQLTEDIFLANESMIDQWVNRIYGTISWREFRIGQQWFSVREMGADDFTPGLGSGSMATDLKVFQDYAHTPSTELYVERYWSRTFQNLNFCNQVTDVTPGFKDQTIAKKAEAQAKYFRAFYYFELVNIFGKVPLRDHVPVPAEYDIPVSSEDTIYAQIIKDLEYAVDNLPTRAEWGTAGLGHVTKGTAQGLLAKVYLFRQNYAKAQEYANSVMTSGEYSLEPDYRNIFSPANPYSVENMMPGHFSYNTAIAFGRTWNPYIEYQGINGQFGNGFVYPSESLVNSYETGDPRRTATIFNSGEVVEGFKSNAAINIPNGYKYANKKIIWPFSYWKEGTFMQQEINQLFLRYADVILIYAEASNELGQSGNALQALEKVRFRARGNKTFAEAGILPEITETGKEALREIIWHERRIELAMEGHRWFDLLRYNAVVPGYTENLLKNTYGRTNFSYTKYSRYPIPFAILATSNGILVQNDAWK</sequence>
<evidence type="ECO:0000256" key="5">
    <source>
        <dbReference type="ARBA" id="ARBA00023237"/>
    </source>
</evidence>
<evidence type="ECO:0000256" key="3">
    <source>
        <dbReference type="ARBA" id="ARBA00022729"/>
    </source>
</evidence>
<dbReference type="RefSeq" id="WP_157309690.1">
    <property type="nucleotide sequence ID" value="NZ_WRXN01000021.1"/>
</dbReference>
<name>A0A7K1UDA9_9BACT</name>
<dbReference type="GO" id="GO:0009279">
    <property type="term" value="C:cell outer membrane"/>
    <property type="evidence" value="ECO:0007669"/>
    <property type="project" value="UniProtKB-SubCell"/>
</dbReference>
<dbReference type="InterPro" id="IPR033985">
    <property type="entry name" value="SusD-like_N"/>
</dbReference>
<dbReference type="AlphaFoldDB" id="A0A7K1UDA9"/>
<protein>
    <submittedName>
        <fullName evidence="8">RagB/SusD family nutrient uptake outer membrane protein</fullName>
    </submittedName>
</protein>
<evidence type="ECO:0000259" key="6">
    <source>
        <dbReference type="Pfam" id="PF07980"/>
    </source>
</evidence>
<evidence type="ECO:0000256" key="2">
    <source>
        <dbReference type="ARBA" id="ARBA00006275"/>
    </source>
</evidence>
<accession>A0A7K1UDA9</accession>
<dbReference type="Gene3D" id="1.25.40.390">
    <property type="match status" value="1"/>
</dbReference>
<evidence type="ECO:0000313" key="8">
    <source>
        <dbReference type="EMBL" id="MVT12270.1"/>
    </source>
</evidence>
<evidence type="ECO:0000259" key="7">
    <source>
        <dbReference type="Pfam" id="PF14322"/>
    </source>
</evidence>
<dbReference type="PROSITE" id="PS51257">
    <property type="entry name" value="PROKAR_LIPOPROTEIN"/>
    <property type="match status" value="1"/>
</dbReference>
<keyword evidence="3" id="KW-0732">Signal</keyword>
<evidence type="ECO:0000313" key="9">
    <source>
        <dbReference type="Proteomes" id="UP000461730"/>
    </source>
</evidence>
<keyword evidence="5" id="KW-0998">Cell outer membrane</keyword>
<organism evidence="8 9">
    <name type="scientific">Chitinophaga tropicalis</name>
    <dbReference type="NCBI Taxonomy" id="2683588"/>
    <lineage>
        <taxon>Bacteria</taxon>
        <taxon>Pseudomonadati</taxon>
        <taxon>Bacteroidota</taxon>
        <taxon>Chitinophagia</taxon>
        <taxon>Chitinophagales</taxon>
        <taxon>Chitinophagaceae</taxon>
        <taxon>Chitinophaga</taxon>
    </lineage>
</organism>
<dbReference type="InterPro" id="IPR012944">
    <property type="entry name" value="SusD_RagB_dom"/>
</dbReference>
<evidence type="ECO:0000256" key="1">
    <source>
        <dbReference type="ARBA" id="ARBA00004442"/>
    </source>
</evidence>
<dbReference type="CDD" id="cd08977">
    <property type="entry name" value="SusD"/>
    <property type="match status" value="1"/>
</dbReference>